<dbReference type="PROSITE" id="PS00237">
    <property type="entry name" value="G_PROTEIN_RECEP_F1_1"/>
    <property type="match status" value="1"/>
</dbReference>
<evidence type="ECO:0000256" key="3">
    <source>
        <dbReference type="ARBA" id="ARBA00022475"/>
    </source>
</evidence>
<dbReference type="InterPro" id="IPR000276">
    <property type="entry name" value="GPCR_Rhodpsn"/>
</dbReference>
<keyword evidence="5 11" id="KW-1133">Transmembrane helix</keyword>
<dbReference type="PANTHER" id="PTHR11866:SF16">
    <property type="entry name" value="PROSTAGLANDIN E2 RECEPTOR EP4 SUBTYPE-LIKE PROTEIN"/>
    <property type="match status" value="1"/>
</dbReference>
<accession>I6QPL5</accession>
<keyword evidence="7 11" id="KW-0472">Membrane</keyword>
<protein>
    <submittedName>
        <fullName evidence="13">Prostaglandin E2 receptor EP3 subtype-like protein</fullName>
    </submittedName>
</protein>
<evidence type="ECO:0000256" key="8">
    <source>
        <dbReference type="ARBA" id="ARBA00023170"/>
    </source>
</evidence>
<dbReference type="EMBL" id="JQ398688">
    <property type="protein sequence ID" value="AFM38201.1"/>
    <property type="molecule type" value="mRNA"/>
</dbReference>
<dbReference type="GO" id="GO:0007189">
    <property type="term" value="P:adenylate cyclase-activating G protein-coupled receptor signaling pathway"/>
    <property type="evidence" value="ECO:0007669"/>
    <property type="project" value="TreeGrafter"/>
</dbReference>
<sequence>MDNVTVVETHIAVSNVTVTATSSVSPTAQAIITLVYMFGLLGNTTALYYLLSPKSKPRNPRHVLLLTMLLVNDLTAVMGMWVQMNISLHLKSIAHTKAFCSVRVLWRAFGLGSGCIVSVMAMERWLALTRPFYYTKYVTVSCLRKGTYILLLINLTIVCMPFFGFGAYYNDKTNTCVRYKSATRPIDVAYAYVYMTFGTMLCLSLVVCNFWVIISLTMNYKAGKKHPQVLVRRHSRNRDLVASSTEEEKTFARVMVFISVIFVASWLPQLASVPIARFVDAATCKKYFRIADIVLACHFIIDPYVYILQKYFRPSQWCRKPNSRTSSVKTSNEMCSL</sequence>
<comment type="subcellular location">
    <subcellularLocation>
        <location evidence="1">Cell membrane</location>
        <topology evidence="1">Multi-pass membrane protein</topology>
    </subcellularLocation>
</comment>
<feature type="domain" description="G-protein coupled receptors family 1 profile" evidence="12">
    <location>
        <begin position="42"/>
        <end position="306"/>
    </location>
</feature>
<evidence type="ECO:0000256" key="11">
    <source>
        <dbReference type="SAM" id="Phobius"/>
    </source>
</evidence>
<feature type="transmembrane region" description="Helical" evidence="11">
    <location>
        <begin position="148"/>
        <end position="169"/>
    </location>
</feature>
<evidence type="ECO:0000256" key="6">
    <source>
        <dbReference type="ARBA" id="ARBA00023040"/>
    </source>
</evidence>
<feature type="transmembrane region" description="Helical" evidence="11">
    <location>
        <begin position="287"/>
        <end position="307"/>
    </location>
</feature>
<proteinExistence type="evidence at transcript level"/>
<keyword evidence="10" id="KW-0807">Transducer</keyword>
<feature type="transmembrane region" description="Helical" evidence="11">
    <location>
        <begin position="250"/>
        <end position="267"/>
    </location>
</feature>
<dbReference type="Pfam" id="PF00001">
    <property type="entry name" value="7tm_1"/>
    <property type="match status" value="1"/>
</dbReference>
<keyword evidence="9" id="KW-0325">Glycoprotein</keyword>
<keyword evidence="8 13" id="KW-0675">Receptor</keyword>
<evidence type="ECO:0000256" key="1">
    <source>
        <dbReference type="ARBA" id="ARBA00004651"/>
    </source>
</evidence>
<dbReference type="Gene3D" id="1.20.1070.10">
    <property type="entry name" value="Rhodopsin 7-helix transmembrane proteins"/>
    <property type="match status" value="1"/>
</dbReference>
<keyword evidence="3" id="KW-1003">Cell membrane</keyword>
<evidence type="ECO:0000259" key="12">
    <source>
        <dbReference type="PROSITE" id="PS50262"/>
    </source>
</evidence>
<evidence type="ECO:0000256" key="5">
    <source>
        <dbReference type="ARBA" id="ARBA00022989"/>
    </source>
</evidence>
<dbReference type="GO" id="GO:0007204">
    <property type="term" value="P:positive regulation of cytosolic calcium ion concentration"/>
    <property type="evidence" value="ECO:0007669"/>
    <property type="project" value="TreeGrafter"/>
</dbReference>
<keyword evidence="4 11" id="KW-0812">Transmembrane</keyword>
<name>I6QPL5_ANATI</name>
<dbReference type="InterPro" id="IPR017452">
    <property type="entry name" value="GPCR_Rhodpsn_7TM"/>
</dbReference>
<dbReference type="PANTHER" id="PTHR11866">
    <property type="entry name" value="G-PROTEIN COUPLED RECEPTOR FAMILY 1 MEMBER"/>
    <property type="match status" value="1"/>
</dbReference>
<evidence type="ECO:0000256" key="9">
    <source>
        <dbReference type="ARBA" id="ARBA00023180"/>
    </source>
</evidence>
<feature type="transmembrane region" description="Helical" evidence="11">
    <location>
        <begin position="104"/>
        <end position="127"/>
    </location>
</feature>
<feature type="transmembrane region" description="Helical" evidence="11">
    <location>
        <begin position="30"/>
        <end position="51"/>
    </location>
</feature>
<keyword evidence="6" id="KW-0297">G-protein coupled receptor</keyword>
<dbReference type="GO" id="GO:0005886">
    <property type="term" value="C:plasma membrane"/>
    <property type="evidence" value="ECO:0007669"/>
    <property type="project" value="UniProtKB-SubCell"/>
</dbReference>
<dbReference type="SUPFAM" id="SSF81321">
    <property type="entry name" value="Family A G protein-coupled receptor-like"/>
    <property type="match status" value="1"/>
</dbReference>
<comment type="similarity">
    <text evidence="2">Belongs to the G-protein coupled receptor 1 family.</text>
</comment>
<evidence type="ECO:0000313" key="13">
    <source>
        <dbReference type="EMBL" id="AFM38201.1"/>
    </source>
</evidence>
<evidence type="ECO:0000256" key="7">
    <source>
        <dbReference type="ARBA" id="ARBA00023136"/>
    </source>
</evidence>
<reference evidence="13" key="1">
    <citation type="journal article" date="2013" name="Insects">
        <title>Functional Immunomics of the Squash Bug, Anasa tristis (De Geer) (Heteroptera: Coreidae).</title>
        <authorList>
            <person name="Shelby K.S."/>
        </authorList>
    </citation>
    <scope>NUCLEOTIDE SEQUENCE</scope>
</reference>
<evidence type="ECO:0000256" key="10">
    <source>
        <dbReference type="ARBA" id="ARBA00023224"/>
    </source>
</evidence>
<feature type="transmembrane region" description="Helical" evidence="11">
    <location>
        <begin position="63"/>
        <end position="84"/>
    </location>
</feature>
<dbReference type="InterPro" id="IPR008365">
    <property type="entry name" value="Prostanoid_rcpt"/>
</dbReference>
<dbReference type="GO" id="GO:0004930">
    <property type="term" value="F:G protein-coupled receptor activity"/>
    <property type="evidence" value="ECO:0007669"/>
    <property type="project" value="UniProtKB-KW"/>
</dbReference>
<evidence type="ECO:0000256" key="4">
    <source>
        <dbReference type="ARBA" id="ARBA00022692"/>
    </source>
</evidence>
<organism evidence="13">
    <name type="scientific">Anasa tristis</name>
    <name type="common">Squash bug</name>
    <dbReference type="NCBI Taxonomy" id="236421"/>
    <lineage>
        <taxon>Eukaryota</taxon>
        <taxon>Metazoa</taxon>
        <taxon>Ecdysozoa</taxon>
        <taxon>Arthropoda</taxon>
        <taxon>Hexapoda</taxon>
        <taxon>Insecta</taxon>
        <taxon>Pterygota</taxon>
        <taxon>Neoptera</taxon>
        <taxon>Paraneoptera</taxon>
        <taxon>Hemiptera</taxon>
        <taxon>Heteroptera</taxon>
        <taxon>Panheteroptera</taxon>
        <taxon>Pentatomomorpha</taxon>
        <taxon>Coreoidea</taxon>
        <taxon>Coreidae</taxon>
        <taxon>Coreinae</taxon>
        <taxon>Anasa</taxon>
    </lineage>
</organism>
<dbReference type="PROSITE" id="PS50262">
    <property type="entry name" value="G_PROTEIN_RECEP_F1_2"/>
    <property type="match status" value="1"/>
</dbReference>
<dbReference type="AlphaFoldDB" id="I6QPL5"/>
<evidence type="ECO:0000256" key="2">
    <source>
        <dbReference type="ARBA" id="ARBA00010663"/>
    </source>
</evidence>
<feature type="transmembrane region" description="Helical" evidence="11">
    <location>
        <begin position="189"/>
        <end position="214"/>
    </location>
</feature>